<dbReference type="Proteomes" id="UP000002059">
    <property type="component" value="Partially assembled WGS sequence"/>
</dbReference>
<sequence>MHCYISSSLKDGGMGLPLKQPKAILDHITFKKMGVVTKLAPNLGSYSKEVDIFDLRWQPCCIWFKLSTAETSLNASMIRTGLLWYRLCVGSGGEDWCRLGREDHGTCKAATVTNLGDPAEPLILWMDAAAAGYYITFGKFGNWELFASEKKWM</sequence>
<dbReference type="OrthoDB" id="10505650at2759"/>
<dbReference type="VEuPathDB" id="FungiDB:PAAG_11584"/>
<dbReference type="EMBL" id="KN293998">
    <property type="protein sequence ID" value="KGQ01604.1"/>
    <property type="molecule type" value="Genomic_DNA"/>
</dbReference>
<evidence type="ECO:0000313" key="2">
    <source>
        <dbReference type="Proteomes" id="UP000002059"/>
    </source>
</evidence>
<reference evidence="1 2" key="1">
    <citation type="journal article" date="2011" name="PLoS Genet.">
        <title>Comparative genomic analysis of human fungal pathogens causing paracoccidioidomycosis.</title>
        <authorList>
            <person name="Desjardins C.A."/>
            <person name="Champion M.D."/>
            <person name="Holder J.W."/>
            <person name="Muszewska A."/>
            <person name="Goldberg J."/>
            <person name="Bailao A.M."/>
            <person name="Brigido M.M."/>
            <person name="Ferreira M.E."/>
            <person name="Garcia A.M."/>
            <person name="Grynberg M."/>
            <person name="Gujja S."/>
            <person name="Heiman D.I."/>
            <person name="Henn M.R."/>
            <person name="Kodira C.D."/>
            <person name="Leon-Narvaez H."/>
            <person name="Longo L.V."/>
            <person name="Ma L.J."/>
            <person name="Malavazi I."/>
            <person name="Matsuo A.L."/>
            <person name="Morais F.V."/>
            <person name="Pereira M."/>
            <person name="Rodriguez-Brito S."/>
            <person name="Sakthikumar S."/>
            <person name="Salem-Izacc S.M."/>
            <person name="Sykes S.M."/>
            <person name="Teixeira M.M."/>
            <person name="Vallejo M.C."/>
            <person name="Walter M.E."/>
            <person name="Yandava C."/>
            <person name="Young S."/>
            <person name="Zeng Q."/>
            <person name="Zucker J."/>
            <person name="Felipe M.S."/>
            <person name="Goldman G.H."/>
            <person name="Haas B.J."/>
            <person name="McEwen J.G."/>
            <person name="Nino-Vega G."/>
            <person name="Puccia R."/>
            <person name="San-Blas G."/>
            <person name="Soares C.M."/>
            <person name="Birren B.W."/>
            <person name="Cuomo C.A."/>
        </authorList>
    </citation>
    <scope>NUCLEOTIDE SEQUENCE [LARGE SCALE GENOMIC DNA]</scope>
    <source>
        <strain evidence="2">ATCC MYA-826 / Pb01</strain>
    </source>
</reference>
<dbReference type="GeneID" id="26970531"/>
<evidence type="ECO:0000313" key="1">
    <source>
        <dbReference type="EMBL" id="KGQ01604.1"/>
    </source>
</evidence>
<accession>A0A0A2VL65</accession>
<organism evidence="1 2">
    <name type="scientific">Paracoccidioides lutzii (strain ATCC MYA-826 / Pb01)</name>
    <name type="common">Paracoccidioides brasiliensis</name>
    <dbReference type="NCBI Taxonomy" id="502779"/>
    <lineage>
        <taxon>Eukaryota</taxon>
        <taxon>Fungi</taxon>
        <taxon>Dikarya</taxon>
        <taxon>Ascomycota</taxon>
        <taxon>Pezizomycotina</taxon>
        <taxon>Eurotiomycetes</taxon>
        <taxon>Eurotiomycetidae</taxon>
        <taxon>Onygenales</taxon>
        <taxon>Ajellomycetaceae</taxon>
        <taxon>Paracoccidioides</taxon>
    </lineage>
</organism>
<protein>
    <submittedName>
        <fullName evidence="1">Uncharacterized protein</fullName>
    </submittedName>
</protein>
<dbReference type="AlphaFoldDB" id="A0A0A2VL65"/>
<proteinExistence type="predicted"/>
<name>A0A0A2VL65_PARBA</name>
<dbReference type="KEGG" id="pbl:PAAG_11584"/>
<dbReference type="RefSeq" id="XP_015703116.1">
    <property type="nucleotide sequence ID" value="XM_015847207.1"/>
</dbReference>
<dbReference type="HOGENOM" id="CLU_1713855_0_0_1"/>
<keyword evidence="2" id="KW-1185">Reference proteome</keyword>
<gene>
    <name evidence="1" type="ORF">PAAG_11584</name>
</gene>